<dbReference type="AlphaFoldDB" id="A0A6P0UQT5"/>
<accession>A0A6P0UQT5</accession>
<evidence type="ECO:0000313" key="3">
    <source>
        <dbReference type="Proteomes" id="UP000468581"/>
    </source>
</evidence>
<gene>
    <name evidence="2" type="ORF">GWK08_18670</name>
</gene>
<comment type="caution">
    <text evidence="2">The sequence shown here is derived from an EMBL/GenBank/DDBJ whole genome shotgun (WGS) entry which is preliminary data.</text>
</comment>
<organism evidence="2 3">
    <name type="scientific">Leptobacterium flavescens</name>
    <dbReference type="NCBI Taxonomy" id="472055"/>
    <lineage>
        <taxon>Bacteria</taxon>
        <taxon>Pseudomonadati</taxon>
        <taxon>Bacteroidota</taxon>
        <taxon>Flavobacteriia</taxon>
        <taxon>Flavobacteriales</taxon>
        <taxon>Flavobacteriaceae</taxon>
        <taxon>Leptobacterium</taxon>
    </lineage>
</organism>
<sequence length="252" mass="28501">MKNLLLLFLLAPLLVLSQDQEEYGILENGLIAVHPAKIKQFEEGVAAHNRKFHNETAYGARVYAVSSGPNVGKYVWIMGPQPWSAMENRPKKEGHDEDWNANVLPYVLPEGGNLTYWRFHPELSNFPADFDLNVVKVMAIDVKNFAEPKMMEILKKVHKVVSTTQPEAIFGTYTSELASHDGRDVAWVSFYKNIAMMGQPDKFAENFTKVFGEGSFEKFMKEAEAAIQGVTEEIWTYRQDLSGLNAKIVVQN</sequence>
<dbReference type="Proteomes" id="UP000468581">
    <property type="component" value="Unassembled WGS sequence"/>
</dbReference>
<evidence type="ECO:0000313" key="2">
    <source>
        <dbReference type="EMBL" id="NER15485.1"/>
    </source>
</evidence>
<keyword evidence="1" id="KW-0732">Signal</keyword>
<reference evidence="2 3" key="1">
    <citation type="submission" date="2020-01" db="EMBL/GenBank/DDBJ databases">
        <title>Leptobacterium flavescens.</title>
        <authorList>
            <person name="Wang G."/>
        </authorList>
    </citation>
    <scope>NUCLEOTIDE SEQUENCE [LARGE SCALE GENOMIC DNA]</scope>
    <source>
        <strain evidence="2 3">KCTC 22160</strain>
    </source>
</reference>
<feature type="signal peptide" evidence="1">
    <location>
        <begin position="1"/>
        <end position="17"/>
    </location>
</feature>
<proteinExistence type="predicted"/>
<evidence type="ECO:0000256" key="1">
    <source>
        <dbReference type="SAM" id="SignalP"/>
    </source>
</evidence>
<name>A0A6P0UQT5_9FLAO</name>
<feature type="chain" id="PRO_5027069894" evidence="1">
    <location>
        <begin position="18"/>
        <end position="252"/>
    </location>
</feature>
<keyword evidence="3" id="KW-1185">Reference proteome</keyword>
<dbReference type="RefSeq" id="WP_163608758.1">
    <property type="nucleotide sequence ID" value="NZ_JAABOO010000004.1"/>
</dbReference>
<protein>
    <submittedName>
        <fullName evidence="2">Uncharacterized protein</fullName>
    </submittedName>
</protein>
<dbReference type="EMBL" id="JAABOO010000004">
    <property type="protein sequence ID" value="NER15485.1"/>
    <property type="molecule type" value="Genomic_DNA"/>
</dbReference>